<dbReference type="PANTHER" id="PTHR22888:SF9">
    <property type="entry name" value="CYTOCHROME C OXIDASE SUBUNIT 2"/>
    <property type="match status" value="1"/>
</dbReference>
<dbReference type="PRINTS" id="PR01166">
    <property type="entry name" value="CYCOXIDASEII"/>
</dbReference>
<evidence type="ECO:0000313" key="14">
    <source>
        <dbReference type="Proteomes" id="UP000004947"/>
    </source>
</evidence>
<evidence type="ECO:0000256" key="8">
    <source>
        <dbReference type="ARBA" id="ARBA00023008"/>
    </source>
</evidence>
<dbReference type="GO" id="GO:0004129">
    <property type="term" value="F:cytochrome-c oxidase activity"/>
    <property type="evidence" value="ECO:0007669"/>
    <property type="project" value="InterPro"/>
</dbReference>
<feature type="domain" description="Cytochrome c" evidence="12">
    <location>
        <begin position="167"/>
        <end position="261"/>
    </location>
</feature>
<dbReference type="GO" id="GO:0042773">
    <property type="term" value="P:ATP synthesis coupled electron transport"/>
    <property type="evidence" value="ECO:0007669"/>
    <property type="project" value="TreeGrafter"/>
</dbReference>
<feature type="domain" description="Cytochrome oxidase subunit II copper A binding" evidence="11">
    <location>
        <begin position="29"/>
        <end position="159"/>
    </location>
</feature>
<sequence>SQDSVKLSPLKIAKAQRKALQQKDVAEAGDAEKIAALDKQISDFESNPKFNNLSYFSKNQDLFSKDGEAILSPKVLTVPINTPIRLVVTSKDVLHSFAIPAMRVKRDAVPGQKREFMFTPIKEGVYYYTCNEMCGTDHAFMVGWLNVVSQDEYAKFKESIKPKEGGTPAEIGERLWERNCKSCHAIDPKAPKGIGPNWWGLWGKERTFTDGTKAIADHQYLTDSINDPAKQIVPGYAVPMPAQGLNEVQVKNLIEFIKTLSDKPSEEKSEDTVK</sequence>
<comment type="similarity">
    <text evidence="2">Belongs to the cytochrome c oxidase subunit 2 family.</text>
</comment>
<accession>A6DSP0</accession>
<dbReference type="AlphaFoldDB" id="A6DSP0"/>
<evidence type="ECO:0000256" key="9">
    <source>
        <dbReference type="ARBA" id="ARBA00023136"/>
    </source>
</evidence>
<dbReference type="SUPFAM" id="SSF46626">
    <property type="entry name" value="Cytochrome c"/>
    <property type="match status" value="1"/>
</dbReference>
<dbReference type="InterPro" id="IPR036909">
    <property type="entry name" value="Cyt_c-like_dom_sf"/>
</dbReference>
<keyword evidence="3" id="KW-0813">Transport</keyword>
<dbReference type="PROSITE" id="PS00078">
    <property type="entry name" value="COX2"/>
    <property type="match status" value="1"/>
</dbReference>
<evidence type="ECO:0000313" key="13">
    <source>
        <dbReference type="EMBL" id="EDM25293.1"/>
    </source>
</evidence>
<proteinExistence type="inferred from homology"/>
<dbReference type="Gene3D" id="1.10.760.10">
    <property type="entry name" value="Cytochrome c-like domain"/>
    <property type="match status" value="1"/>
</dbReference>
<dbReference type="GO" id="GO:0005507">
    <property type="term" value="F:copper ion binding"/>
    <property type="evidence" value="ECO:0007669"/>
    <property type="project" value="InterPro"/>
</dbReference>
<dbReference type="eggNOG" id="COG2010">
    <property type="taxonomic scope" value="Bacteria"/>
</dbReference>
<dbReference type="InterPro" id="IPR001505">
    <property type="entry name" value="Copper_CuA"/>
</dbReference>
<evidence type="ECO:0000256" key="10">
    <source>
        <dbReference type="PROSITE-ProRule" id="PRU00433"/>
    </source>
</evidence>
<dbReference type="PROSITE" id="PS50857">
    <property type="entry name" value="COX2_CUA"/>
    <property type="match status" value="1"/>
</dbReference>
<dbReference type="eggNOG" id="COG1622">
    <property type="taxonomic scope" value="Bacteria"/>
</dbReference>
<dbReference type="Pfam" id="PF00116">
    <property type="entry name" value="COX2"/>
    <property type="match status" value="1"/>
</dbReference>
<keyword evidence="6" id="KW-0249">Electron transport</keyword>
<dbReference type="GO" id="GO:0016020">
    <property type="term" value="C:membrane"/>
    <property type="evidence" value="ECO:0007669"/>
    <property type="project" value="UniProtKB-SubCell"/>
</dbReference>
<evidence type="ECO:0000256" key="2">
    <source>
        <dbReference type="ARBA" id="ARBA00007866"/>
    </source>
</evidence>
<keyword evidence="4 10" id="KW-0349">Heme</keyword>
<organism evidence="13 14">
    <name type="scientific">Lentisphaera araneosa HTCC2155</name>
    <dbReference type="NCBI Taxonomy" id="313628"/>
    <lineage>
        <taxon>Bacteria</taxon>
        <taxon>Pseudomonadati</taxon>
        <taxon>Lentisphaerota</taxon>
        <taxon>Lentisphaeria</taxon>
        <taxon>Lentisphaerales</taxon>
        <taxon>Lentisphaeraceae</taxon>
        <taxon>Lentisphaera</taxon>
    </lineage>
</organism>
<dbReference type="OrthoDB" id="9773456at2"/>
<comment type="caution">
    <text evidence="13">The sequence shown here is derived from an EMBL/GenBank/DDBJ whole genome shotgun (WGS) entry which is preliminary data.</text>
</comment>
<dbReference type="PROSITE" id="PS51007">
    <property type="entry name" value="CYTC"/>
    <property type="match status" value="1"/>
</dbReference>
<dbReference type="STRING" id="313628.LNTAR_03409"/>
<dbReference type="SUPFAM" id="SSF49503">
    <property type="entry name" value="Cupredoxins"/>
    <property type="match status" value="1"/>
</dbReference>
<dbReference type="GO" id="GO:0020037">
    <property type="term" value="F:heme binding"/>
    <property type="evidence" value="ECO:0007669"/>
    <property type="project" value="InterPro"/>
</dbReference>
<keyword evidence="5 10" id="KW-0479">Metal-binding</keyword>
<evidence type="ECO:0000256" key="7">
    <source>
        <dbReference type="ARBA" id="ARBA00023004"/>
    </source>
</evidence>
<dbReference type="InterPro" id="IPR045187">
    <property type="entry name" value="CcO_II"/>
</dbReference>
<reference evidence="13 14" key="1">
    <citation type="journal article" date="2010" name="J. Bacteriol.">
        <title>Genome sequence of Lentisphaera araneosa HTCC2155T, the type species of the order Lentisphaerales in the phylum Lentisphaerae.</title>
        <authorList>
            <person name="Thrash J.C."/>
            <person name="Cho J.C."/>
            <person name="Vergin K.L."/>
            <person name="Morris R.M."/>
            <person name="Giovannoni S.J."/>
        </authorList>
    </citation>
    <scope>NUCLEOTIDE SEQUENCE [LARGE SCALE GENOMIC DNA]</scope>
    <source>
        <strain evidence="13 14">HTCC2155</strain>
    </source>
</reference>
<keyword evidence="8" id="KW-0186">Copper</keyword>
<dbReference type="RefSeq" id="WP_007280849.1">
    <property type="nucleotide sequence ID" value="NZ_ABCK01000032.1"/>
</dbReference>
<dbReference type="PANTHER" id="PTHR22888">
    <property type="entry name" value="CYTOCHROME C OXIDASE, SUBUNIT II"/>
    <property type="match status" value="1"/>
</dbReference>
<dbReference type="InterPro" id="IPR009056">
    <property type="entry name" value="Cyt_c-like_dom"/>
</dbReference>
<keyword evidence="7 10" id="KW-0408">Iron</keyword>
<dbReference type="InterPro" id="IPR008972">
    <property type="entry name" value="Cupredoxin"/>
</dbReference>
<dbReference type="Gene3D" id="2.60.40.420">
    <property type="entry name" value="Cupredoxins - blue copper proteins"/>
    <property type="match status" value="1"/>
</dbReference>
<comment type="subcellular location">
    <subcellularLocation>
        <location evidence="1">Membrane</location>
    </subcellularLocation>
</comment>
<evidence type="ECO:0000259" key="11">
    <source>
        <dbReference type="PROSITE" id="PS50857"/>
    </source>
</evidence>
<dbReference type="InterPro" id="IPR002429">
    <property type="entry name" value="CcO_II-like_C"/>
</dbReference>
<dbReference type="Proteomes" id="UP000004947">
    <property type="component" value="Unassembled WGS sequence"/>
</dbReference>
<evidence type="ECO:0000256" key="3">
    <source>
        <dbReference type="ARBA" id="ARBA00022448"/>
    </source>
</evidence>
<evidence type="ECO:0000256" key="4">
    <source>
        <dbReference type="ARBA" id="ARBA00022617"/>
    </source>
</evidence>
<protein>
    <submittedName>
        <fullName evidence="13">Cytochrome c oxidase polypeptide II</fullName>
    </submittedName>
</protein>
<gene>
    <name evidence="13" type="ORF">LNTAR_03409</name>
</gene>
<evidence type="ECO:0000256" key="6">
    <source>
        <dbReference type="ARBA" id="ARBA00022982"/>
    </source>
</evidence>
<dbReference type="EMBL" id="ABCK01000032">
    <property type="protein sequence ID" value="EDM25293.1"/>
    <property type="molecule type" value="Genomic_DNA"/>
</dbReference>
<evidence type="ECO:0000259" key="12">
    <source>
        <dbReference type="PROSITE" id="PS51007"/>
    </source>
</evidence>
<name>A6DSP0_9BACT</name>
<evidence type="ECO:0000256" key="5">
    <source>
        <dbReference type="ARBA" id="ARBA00022723"/>
    </source>
</evidence>
<dbReference type="Pfam" id="PF00034">
    <property type="entry name" value="Cytochrom_C"/>
    <property type="match status" value="1"/>
</dbReference>
<keyword evidence="14" id="KW-1185">Reference proteome</keyword>
<keyword evidence="9" id="KW-0472">Membrane</keyword>
<evidence type="ECO:0000256" key="1">
    <source>
        <dbReference type="ARBA" id="ARBA00004370"/>
    </source>
</evidence>
<feature type="non-terminal residue" evidence="13">
    <location>
        <position position="1"/>
    </location>
</feature>